<sequence>MHHANHFYGHAHIMARYVGLEHPPRIWGYLQHGWNMHDGFAVGTVFTPQYPKFVWSEACARRGWAAGLRNYMVVAAPWLYLLELERQKEWLATAEPRTGTIVYPFHGWEGQQVVGSHTAYIDEVKEAEGDVPITVCLHWNEYDNPKVRREYEDAGVRVVTHGQRGYLWQDTDVAFLYRQLHEMRQHKRVVSNRMSSAILYAASAGVEVGIYGDPMALESDHAVLGGVNKPRRIWPEMHQFSVPMDYAAEVANRELGADEILSPAEVIDAFGWAPEIRTPGTPPPAPPLDEEPSAFARRRRRQHRSESHRAPGDGDPSDRLVSMDATVDDADDAHDHEPSAASKGPAKGSTKTQAKADSAGDGSAKEPARTAAPVSDAAQDPAMDDQD</sequence>
<organism evidence="2 3">
    <name type="scientific">Terrabacter terrigena</name>
    <dbReference type="NCBI Taxonomy" id="574718"/>
    <lineage>
        <taxon>Bacteria</taxon>
        <taxon>Bacillati</taxon>
        <taxon>Actinomycetota</taxon>
        <taxon>Actinomycetes</taxon>
        <taxon>Micrococcales</taxon>
        <taxon>Intrasporangiaceae</taxon>
        <taxon>Terrabacter</taxon>
    </lineage>
</organism>
<accession>A0ABW3N0U2</accession>
<dbReference type="Proteomes" id="UP001597046">
    <property type="component" value="Unassembled WGS sequence"/>
</dbReference>
<evidence type="ECO:0000313" key="2">
    <source>
        <dbReference type="EMBL" id="MFD1055295.1"/>
    </source>
</evidence>
<gene>
    <name evidence="2" type="ORF">ACFQ2V_13335</name>
</gene>
<name>A0ABW3N0U2_9MICO</name>
<comment type="caution">
    <text evidence="2">The sequence shown here is derived from an EMBL/GenBank/DDBJ whole genome shotgun (WGS) entry which is preliminary data.</text>
</comment>
<evidence type="ECO:0000313" key="3">
    <source>
        <dbReference type="Proteomes" id="UP001597046"/>
    </source>
</evidence>
<reference evidence="3" key="1">
    <citation type="journal article" date="2019" name="Int. J. Syst. Evol. Microbiol.">
        <title>The Global Catalogue of Microorganisms (GCM) 10K type strain sequencing project: providing services to taxonomists for standard genome sequencing and annotation.</title>
        <authorList>
            <consortium name="The Broad Institute Genomics Platform"/>
            <consortium name="The Broad Institute Genome Sequencing Center for Infectious Disease"/>
            <person name="Wu L."/>
            <person name="Ma J."/>
        </authorList>
    </citation>
    <scope>NUCLEOTIDE SEQUENCE [LARGE SCALE GENOMIC DNA]</scope>
    <source>
        <strain evidence="3">CCUG 57508</strain>
    </source>
</reference>
<feature type="region of interest" description="Disordered" evidence="1">
    <location>
        <begin position="274"/>
        <end position="387"/>
    </location>
</feature>
<dbReference type="EMBL" id="JBHTKH010000008">
    <property type="protein sequence ID" value="MFD1055295.1"/>
    <property type="molecule type" value="Genomic_DNA"/>
</dbReference>
<feature type="compositionally biased region" description="Basic and acidic residues" evidence="1">
    <location>
        <begin position="304"/>
        <end position="318"/>
    </location>
</feature>
<proteinExistence type="predicted"/>
<dbReference type="RefSeq" id="WP_386053250.1">
    <property type="nucleotide sequence ID" value="NZ_JBHTKH010000008.1"/>
</dbReference>
<keyword evidence="3" id="KW-1185">Reference proteome</keyword>
<protein>
    <recommendedName>
        <fullName evidence="4">Amidohydrolase-related domain-containing protein</fullName>
    </recommendedName>
</protein>
<evidence type="ECO:0000256" key="1">
    <source>
        <dbReference type="SAM" id="MobiDB-lite"/>
    </source>
</evidence>
<evidence type="ECO:0008006" key="4">
    <source>
        <dbReference type="Google" id="ProtNLM"/>
    </source>
</evidence>